<name>A0ABS3DJP7_9BACT</name>
<gene>
    <name evidence="1" type="ORF">JYK02_28955</name>
</gene>
<proteinExistence type="predicted"/>
<protein>
    <recommendedName>
        <fullName evidence="3">Peptidase M43 pregnancy-associated plasma-A domain-containing protein</fullName>
    </recommendedName>
</protein>
<evidence type="ECO:0000313" key="1">
    <source>
        <dbReference type="EMBL" id="MBN8231549.1"/>
    </source>
</evidence>
<organism evidence="1 2">
    <name type="scientific">Corallococcus macrosporus</name>
    <dbReference type="NCBI Taxonomy" id="35"/>
    <lineage>
        <taxon>Bacteria</taxon>
        <taxon>Pseudomonadati</taxon>
        <taxon>Myxococcota</taxon>
        <taxon>Myxococcia</taxon>
        <taxon>Myxococcales</taxon>
        <taxon>Cystobacterineae</taxon>
        <taxon>Myxococcaceae</taxon>
        <taxon>Corallococcus</taxon>
    </lineage>
</organism>
<dbReference type="EMBL" id="JAFIMU010000009">
    <property type="protein sequence ID" value="MBN8231549.1"/>
    <property type="molecule type" value="Genomic_DNA"/>
</dbReference>
<accession>A0ABS3DJP7</accession>
<dbReference type="RefSeq" id="WP_207055878.1">
    <property type="nucleotide sequence ID" value="NZ_JAFIMU010000009.1"/>
</dbReference>
<keyword evidence="2" id="KW-1185">Reference proteome</keyword>
<sequence length="1008" mass="109233">MTWMFTGACAVTEEEANHPLQITDTEPWLGELQVLRASRTYAPSRWEDGQLTLQEPIHFTIPSAVPVVMGNGGNHWVEFRFRTAQGEEQNCDYRAGSDKAHPETGVEQAKGRRYLFVRCSGGLKEGDRASALSFQLHIRNGDHKDPAEVTRVELRLGGNLPELSPPIPPEESAAIRDSFSWDKTIALPERNPEGLPSLYYSLVYVEEREQIDALDEMLVHYSTLPLFGEELERWQGQRGVFSHEGDGHGMFLFALMPAATYNLLREAALNGNAVYSVIALRNVPASVKLADGSISYEALRSSGFLYRGLQPTDVASWSLTSPGSKQVKQELFNRIIRAIVKTVATVVKAEVRLVVRGIGLIDRWAKGSVTLRVRLDLQNMDPAFPAGPMQRAWGAGAGTQVPLSRVRISAWQKSLGVLPTLFTDKADDGGMASMRVARGKKTSLCVATENDAVEVTKFLLESEICDFTDTLSDAVMEQDVERLIPVERQRSLNVLAQASEGWSYMKDVVGYEPHKARVLVGGLANIAGLASGNRAFAPCFHFPNLSEDVFIYSSSWATFVDGITLKNLGAGMVARRAASAYLTDIIIPEDPSESVAGSDSSLDSRGVASHEYGHFVLCSMLYSENPANISFAYTAAMLDQILSGGSPTGEMESAYHNESFADFVASQLVGGVNYFDPCSNNPSRSQPECESGAVTTTSLGVNYCNAASKDCLEHNFSGQGSFVGGNGFDAEIARVTTLLHDAFDGRDSLTSGNAPSNADVWKLNGSDQLVYSSQLRAGSSGDENVALPGRSLRRLIANWAKRGVTLNQSNVMGALADTMREEGVNWCEICQVFALHDENFDPNTMDPRDVCTQAPIRNWIGPPPPNGCGGTATAAGMTWRVRQVNGPYVLVGSDGQTDPYNGDTAPTAALPILCLSRDGRPVPSGLPIDFYNGWAAGVVQLTQPILGSALTSRATADGFCSSAFGSGYRMAEFHDGGGGWNWWAEGAPDAATRFWVAINDQPANPWDP</sequence>
<evidence type="ECO:0000313" key="2">
    <source>
        <dbReference type="Proteomes" id="UP000664052"/>
    </source>
</evidence>
<evidence type="ECO:0008006" key="3">
    <source>
        <dbReference type="Google" id="ProtNLM"/>
    </source>
</evidence>
<dbReference type="Proteomes" id="UP000664052">
    <property type="component" value="Unassembled WGS sequence"/>
</dbReference>
<comment type="caution">
    <text evidence="1">The sequence shown here is derived from an EMBL/GenBank/DDBJ whole genome shotgun (WGS) entry which is preliminary data.</text>
</comment>
<reference evidence="1 2" key="1">
    <citation type="submission" date="2021-02" db="EMBL/GenBank/DDBJ databases">
        <title>De Novo genome assembly of isolated myxobacteria.</title>
        <authorList>
            <person name="Stevens D.C."/>
        </authorList>
    </citation>
    <scope>NUCLEOTIDE SEQUENCE [LARGE SCALE GENOMIC DNA]</scope>
    <source>
        <strain evidence="1 2">ATCC 29039</strain>
    </source>
</reference>